<keyword evidence="5 6" id="KW-0472">Membrane</keyword>
<feature type="transmembrane region" description="Helical" evidence="6">
    <location>
        <begin position="173"/>
        <end position="194"/>
    </location>
</feature>
<feature type="transmembrane region" description="Helical" evidence="6">
    <location>
        <begin position="20"/>
        <end position="40"/>
    </location>
</feature>
<comment type="subcellular location">
    <subcellularLocation>
        <location evidence="1">Membrane</location>
        <topology evidence="1">Multi-pass membrane protein</topology>
    </subcellularLocation>
</comment>
<dbReference type="GO" id="GO:0016020">
    <property type="term" value="C:membrane"/>
    <property type="evidence" value="ECO:0007669"/>
    <property type="project" value="UniProtKB-SubCell"/>
</dbReference>
<accession>A0A1I7U3V0</accession>
<dbReference type="PANTHER" id="PTHR31627">
    <property type="entry name" value="SERPENTINE RECEPTOR CLASS GAMMA-RELATED"/>
    <property type="match status" value="1"/>
</dbReference>
<comment type="similarity">
    <text evidence="2 6">Belongs to the nematode receptor-like protein srg family.</text>
</comment>
<evidence type="ECO:0000313" key="8">
    <source>
        <dbReference type="WBParaSite" id="Csp11.Scaffold629.g14574.t3"/>
    </source>
</evidence>
<feature type="transmembrane region" description="Helical" evidence="6">
    <location>
        <begin position="206"/>
        <end position="226"/>
    </location>
</feature>
<dbReference type="GO" id="GO:0004888">
    <property type="term" value="F:transmembrane signaling receptor activity"/>
    <property type="evidence" value="ECO:0007669"/>
    <property type="project" value="InterPro"/>
</dbReference>
<keyword evidence="7" id="KW-1185">Reference proteome</keyword>
<dbReference type="InterPro" id="IPR051119">
    <property type="entry name" value="Nematode_SR-like"/>
</dbReference>
<proteinExistence type="inferred from homology"/>
<organism evidence="7 8">
    <name type="scientific">Caenorhabditis tropicalis</name>
    <dbReference type="NCBI Taxonomy" id="1561998"/>
    <lineage>
        <taxon>Eukaryota</taxon>
        <taxon>Metazoa</taxon>
        <taxon>Ecdysozoa</taxon>
        <taxon>Nematoda</taxon>
        <taxon>Chromadorea</taxon>
        <taxon>Rhabditida</taxon>
        <taxon>Rhabditina</taxon>
        <taxon>Rhabditomorpha</taxon>
        <taxon>Rhabditoidea</taxon>
        <taxon>Rhabditidae</taxon>
        <taxon>Peloderinae</taxon>
        <taxon>Caenorhabditis</taxon>
    </lineage>
</organism>
<dbReference type="GO" id="GO:0007606">
    <property type="term" value="P:sensory perception of chemical stimulus"/>
    <property type="evidence" value="ECO:0007669"/>
    <property type="project" value="UniProtKB-UniRule"/>
</dbReference>
<comment type="caution">
    <text evidence="6">Lacks conserved residue(s) required for the propagation of feature annotation.</text>
</comment>
<name>A0A1I7U3V0_9PELO</name>
<evidence type="ECO:0000256" key="4">
    <source>
        <dbReference type="ARBA" id="ARBA00022989"/>
    </source>
</evidence>
<dbReference type="InterPro" id="IPR000609">
    <property type="entry name" value="7TM_GPCR_serpentine_rcpt_Srg"/>
</dbReference>
<dbReference type="Proteomes" id="UP000095282">
    <property type="component" value="Unplaced"/>
</dbReference>
<reference evidence="8" key="1">
    <citation type="submission" date="2016-11" db="UniProtKB">
        <authorList>
            <consortium name="WormBaseParasite"/>
        </authorList>
    </citation>
    <scope>IDENTIFICATION</scope>
</reference>
<dbReference type="Pfam" id="PF02118">
    <property type="entry name" value="Srg"/>
    <property type="match status" value="1"/>
</dbReference>
<dbReference type="WBParaSite" id="Csp11.Scaffold629.g14574.t3">
    <property type="protein sequence ID" value="Csp11.Scaffold629.g14574.t3"/>
    <property type="gene ID" value="Csp11.Scaffold629.g14574"/>
</dbReference>
<feature type="transmembrane region" description="Helical" evidence="6">
    <location>
        <begin position="138"/>
        <end position="161"/>
    </location>
</feature>
<evidence type="ECO:0000313" key="7">
    <source>
        <dbReference type="Proteomes" id="UP000095282"/>
    </source>
</evidence>
<dbReference type="AlphaFoldDB" id="A0A1I7U3V0"/>
<protein>
    <recommendedName>
        <fullName evidence="6">Serpentine receptor class gamma</fullName>
    </recommendedName>
</protein>
<evidence type="ECO:0000256" key="2">
    <source>
        <dbReference type="ARBA" id="ARBA00005692"/>
    </source>
</evidence>
<evidence type="ECO:0000256" key="1">
    <source>
        <dbReference type="ARBA" id="ARBA00004141"/>
    </source>
</evidence>
<feature type="transmembrane region" description="Helical" evidence="6">
    <location>
        <begin position="86"/>
        <end position="107"/>
    </location>
</feature>
<dbReference type="PANTHER" id="PTHR31627:SF12">
    <property type="entry name" value="SERPENTINE RECEPTOR CLASS GAMMA-11-RELATED"/>
    <property type="match status" value="1"/>
</dbReference>
<evidence type="ECO:0000256" key="3">
    <source>
        <dbReference type="ARBA" id="ARBA00022692"/>
    </source>
</evidence>
<dbReference type="PRINTS" id="PR00698">
    <property type="entry name" value="TMPROTEINSRG"/>
</dbReference>
<sequence>MLFAMDSISSSYLILNDLLFGRVFMYIPQLCPIVSPYFYAPSITLKIIHVFHHHARFAKSVAQTFMVLNRMTCVLLPATYNTIWKCLTPVACFLVYTLPFAGLWNIIISRQYLIPFRGGFGINYIKAVPWAALSMFQAIFVLIALTSTVICTTVTLYKLILLPGRLRSIEKSLCLTSLSISITFLLVAVTQLLFAFCPSCVGEPLYLYQLLAFDLYSVGSAVIMIVTNKHLRNSIFSKNTTKGTRSNTVSVVVRSSG</sequence>
<keyword evidence="3 6" id="KW-0812">Transmembrane</keyword>
<evidence type="ECO:0000256" key="6">
    <source>
        <dbReference type="RuleBase" id="RU280813"/>
    </source>
</evidence>
<keyword evidence="4 6" id="KW-1133">Transmembrane helix</keyword>
<evidence type="ECO:0000256" key="5">
    <source>
        <dbReference type="ARBA" id="ARBA00023136"/>
    </source>
</evidence>